<evidence type="ECO:0000256" key="1">
    <source>
        <dbReference type="SAM" id="MobiDB-lite"/>
    </source>
</evidence>
<dbReference type="Pfam" id="PF04328">
    <property type="entry name" value="Sel_put"/>
    <property type="match status" value="1"/>
</dbReference>
<sequence length="65" mass="7621">MTAIGKGAIWQGVRWYLRELTGESQYERYLERHAREHPGTAPLSRREFERRRIDAKDATPGSRCC</sequence>
<dbReference type="InterPro" id="IPR007423">
    <property type="entry name" value="Sel_put"/>
</dbReference>
<evidence type="ECO:0000313" key="2">
    <source>
        <dbReference type="EMBL" id="NMH76117.1"/>
    </source>
</evidence>
<dbReference type="Proteomes" id="UP001296706">
    <property type="component" value="Unassembled WGS sequence"/>
</dbReference>
<organism evidence="2 3">
    <name type="scientific">Pseudonocardia xinjiangensis</name>
    <dbReference type="NCBI Taxonomy" id="75289"/>
    <lineage>
        <taxon>Bacteria</taxon>
        <taxon>Bacillati</taxon>
        <taxon>Actinomycetota</taxon>
        <taxon>Actinomycetes</taxon>
        <taxon>Pseudonocardiales</taxon>
        <taxon>Pseudonocardiaceae</taxon>
        <taxon>Pseudonocardia</taxon>
    </lineage>
</organism>
<comment type="caution">
    <text evidence="2">The sequence shown here is derived from an EMBL/GenBank/DDBJ whole genome shotgun (WGS) entry which is preliminary data.</text>
</comment>
<dbReference type="EMBL" id="JAAXKY010000005">
    <property type="protein sequence ID" value="NMH76117.1"/>
    <property type="molecule type" value="Genomic_DNA"/>
</dbReference>
<evidence type="ECO:0000313" key="3">
    <source>
        <dbReference type="Proteomes" id="UP001296706"/>
    </source>
</evidence>
<proteinExistence type="predicted"/>
<protein>
    <submittedName>
        <fullName evidence="2">YbdD/YjiX family protein</fullName>
    </submittedName>
</protein>
<gene>
    <name evidence="2" type="ORF">HF577_03200</name>
</gene>
<keyword evidence="3" id="KW-1185">Reference proteome</keyword>
<dbReference type="RefSeq" id="WP_169394194.1">
    <property type="nucleotide sequence ID" value="NZ_BAAAJH010000011.1"/>
</dbReference>
<feature type="compositionally biased region" description="Basic and acidic residues" evidence="1">
    <location>
        <begin position="37"/>
        <end position="57"/>
    </location>
</feature>
<feature type="region of interest" description="Disordered" evidence="1">
    <location>
        <begin position="37"/>
        <end position="65"/>
    </location>
</feature>
<reference evidence="2 3" key="1">
    <citation type="submission" date="2020-04" db="EMBL/GenBank/DDBJ databases">
        <authorList>
            <person name="Klaysubun C."/>
            <person name="Duangmal K."/>
            <person name="Lipun K."/>
        </authorList>
    </citation>
    <scope>NUCLEOTIDE SEQUENCE [LARGE SCALE GENOMIC DNA]</scope>
    <source>
        <strain evidence="2 3">JCM 11839</strain>
    </source>
</reference>
<name>A0ABX1R7U3_9PSEU</name>
<accession>A0ABX1R7U3</accession>